<evidence type="ECO:0000313" key="1">
    <source>
        <dbReference type="EMBL" id="KAF6800924.1"/>
    </source>
</evidence>
<gene>
    <name evidence="1" type="ORF">CSOJ01_12142</name>
</gene>
<protein>
    <submittedName>
        <fullName evidence="1">Uncharacterized protein</fullName>
    </submittedName>
</protein>
<organism evidence="1 2">
    <name type="scientific">Colletotrichum sojae</name>
    <dbReference type="NCBI Taxonomy" id="2175907"/>
    <lineage>
        <taxon>Eukaryota</taxon>
        <taxon>Fungi</taxon>
        <taxon>Dikarya</taxon>
        <taxon>Ascomycota</taxon>
        <taxon>Pezizomycotina</taxon>
        <taxon>Sordariomycetes</taxon>
        <taxon>Hypocreomycetidae</taxon>
        <taxon>Glomerellales</taxon>
        <taxon>Glomerellaceae</taxon>
        <taxon>Colletotrichum</taxon>
        <taxon>Colletotrichum orchidearum species complex</taxon>
    </lineage>
</organism>
<sequence>MRDGSAADSVDELLSVPRIRRCRRKLLPTASRVSAHLGWGAAVAWEAIWQQDAPLGTAKCRRADRLALPFCA</sequence>
<dbReference type="AlphaFoldDB" id="A0A8H6MLZ3"/>
<proteinExistence type="predicted"/>
<evidence type="ECO:0000313" key="2">
    <source>
        <dbReference type="Proteomes" id="UP000652219"/>
    </source>
</evidence>
<name>A0A8H6MLZ3_9PEZI</name>
<keyword evidence="2" id="KW-1185">Reference proteome</keyword>
<dbReference type="EMBL" id="WIGN01000302">
    <property type="protein sequence ID" value="KAF6800924.1"/>
    <property type="molecule type" value="Genomic_DNA"/>
</dbReference>
<reference evidence="1 2" key="1">
    <citation type="journal article" date="2020" name="Phytopathology">
        <title>Genome Sequence Resources of Colletotrichum truncatum, C. plurivorum, C. musicola, and C. sojae: Four Species Pathogenic to Soybean (Glycine max).</title>
        <authorList>
            <person name="Rogerio F."/>
            <person name="Boufleur T.R."/>
            <person name="Ciampi-Guillardi M."/>
            <person name="Sukno S.A."/>
            <person name="Thon M.R."/>
            <person name="Massola Junior N.S."/>
            <person name="Baroncelli R."/>
        </authorList>
    </citation>
    <scope>NUCLEOTIDE SEQUENCE [LARGE SCALE GENOMIC DNA]</scope>
    <source>
        <strain evidence="1 2">LFN0009</strain>
    </source>
</reference>
<dbReference type="Proteomes" id="UP000652219">
    <property type="component" value="Unassembled WGS sequence"/>
</dbReference>
<accession>A0A8H6MLZ3</accession>
<comment type="caution">
    <text evidence="1">The sequence shown here is derived from an EMBL/GenBank/DDBJ whole genome shotgun (WGS) entry which is preliminary data.</text>
</comment>